<dbReference type="Gene3D" id="2.60.200.40">
    <property type="match status" value="1"/>
</dbReference>
<dbReference type="GO" id="GO:0016301">
    <property type="term" value="F:kinase activity"/>
    <property type="evidence" value="ECO:0007669"/>
    <property type="project" value="UniProtKB-KW"/>
</dbReference>
<keyword evidence="7" id="KW-0444">Lipid biosynthesis</keyword>
<evidence type="ECO:0000256" key="8">
    <source>
        <dbReference type="ARBA" id="ARBA00023264"/>
    </source>
</evidence>
<dbReference type="GO" id="GO:0008654">
    <property type="term" value="P:phospholipid biosynthetic process"/>
    <property type="evidence" value="ECO:0007669"/>
    <property type="project" value="UniProtKB-KW"/>
</dbReference>
<keyword evidence="6" id="KW-0067">ATP-binding</keyword>
<keyword evidence="11" id="KW-1185">Reference proteome</keyword>
<accession>A0A2A2WS20</accession>
<protein>
    <submittedName>
        <fullName evidence="10">Diacylglycerol kinase</fullName>
    </submittedName>
</protein>
<dbReference type="GO" id="GO:0005524">
    <property type="term" value="F:ATP binding"/>
    <property type="evidence" value="ECO:0007669"/>
    <property type="project" value="UniProtKB-KW"/>
</dbReference>
<dbReference type="InterPro" id="IPR016064">
    <property type="entry name" value="NAD/diacylglycerol_kinase_sf"/>
</dbReference>
<dbReference type="PANTHER" id="PTHR12358:SF54">
    <property type="entry name" value="SPHINGOSINE KINASE RELATED PROTEIN"/>
    <property type="match status" value="1"/>
</dbReference>
<sequence>MSPAPSRLAVVYNPTKVGIDEVRRLAEERASRHGWTDPVFYETTEEDPGTGQAARAAADGVGLVIACGGDGTVRSVAQGLLGTSVPMGVVPLGTGNLLARNLGVPLDDVDRALRVAMSGRSRAIDLGEVHYTDGDGVSHDDVFLVMLGAGMDADMIAGTDDKLKARVGWLAYVGAFANTLLRGHRIRVEYALDDGSPIQTRARTLLVANCGMLQAGMVLLPDAVIDDGLLDVLALRAKGPLGWAQAGAVLAHHTFQHRLKPILRRNSTQESGKEEHRTRPLDFRQGVGITARVLEKPAAFQIDGEDCGTVTEFSARIKRRGLTVRVAV</sequence>
<evidence type="ECO:0000259" key="9">
    <source>
        <dbReference type="PROSITE" id="PS50146"/>
    </source>
</evidence>
<dbReference type="PROSITE" id="PS50146">
    <property type="entry name" value="DAGK"/>
    <property type="match status" value="1"/>
</dbReference>
<dbReference type="InterPro" id="IPR045540">
    <property type="entry name" value="YegS/DAGK_C"/>
</dbReference>
<dbReference type="SMART" id="SM00046">
    <property type="entry name" value="DAGKc"/>
    <property type="match status" value="1"/>
</dbReference>
<dbReference type="AlphaFoldDB" id="A0A2A2WS20"/>
<dbReference type="SUPFAM" id="SSF111331">
    <property type="entry name" value="NAD kinase/diacylglycerol kinase-like"/>
    <property type="match status" value="1"/>
</dbReference>
<keyword evidence="7" id="KW-0594">Phospholipid biosynthesis</keyword>
<evidence type="ECO:0000256" key="4">
    <source>
        <dbReference type="ARBA" id="ARBA00022741"/>
    </source>
</evidence>
<evidence type="ECO:0000256" key="1">
    <source>
        <dbReference type="ARBA" id="ARBA00001946"/>
    </source>
</evidence>
<reference evidence="11" key="1">
    <citation type="submission" date="2017-09" db="EMBL/GenBank/DDBJ databases">
        <authorList>
            <person name="Zhang Y."/>
            <person name="Huang X."/>
            <person name="Liu J."/>
            <person name="Lu L."/>
            <person name="Peng K."/>
        </authorList>
    </citation>
    <scope>NUCLEOTIDE SEQUENCE [LARGE SCALE GENOMIC DNA]</scope>
    <source>
        <strain evidence="11">S-XJ-1</strain>
    </source>
</reference>
<evidence type="ECO:0000256" key="2">
    <source>
        <dbReference type="ARBA" id="ARBA00005983"/>
    </source>
</evidence>
<proteinExistence type="inferred from homology"/>
<name>A0A2A2WS20_9ACTN</name>
<dbReference type="InterPro" id="IPR017438">
    <property type="entry name" value="ATP-NAD_kinase_N"/>
</dbReference>
<dbReference type="PANTHER" id="PTHR12358">
    <property type="entry name" value="SPHINGOSINE KINASE"/>
    <property type="match status" value="1"/>
</dbReference>
<dbReference type="EMBL" id="NTGA01000011">
    <property type="protein sequence ID" value="PAY24029.1"/>
    <property type="molecule type" value="Genomic_DNA"/>
</dbReference>
<evidence type="ECO:0000256" key="6">
    <source>
        <dbReference type="ARBA" id="ARBA00022840"/>
    </source>
</evidence>
<dbReference type="Proteomes" id="UP000218810">
    <property type="component" value="Unassembled WGS sequence"/>
</dbReference>
<dbReference type="OrthoDB" id="142078at2"/>
<dbReference type="InterPro" id="IPR050187">
    <property type="entry name" value="Lipid_Phosphate_FormReg"/>
</dbReference>
<keyword evidence="7" id="KW-0443">Lipid metabolism</keyword>
<keyword evidence="5 10" id="KW-0418">Kinase</keyword>
<evidence type="ECO:0000256" key="7">
    <source>
        <dbReference type="ARBA" id="ARBA00023209"/>
    </source>
</evidence>
<comment type="cofactor">
    <cofactor evidence="1">
        <name>Mg(2+)</name>
        <dbReference type="ChEBI" id="CHEBI:18420"/>
    </cofactor>
</comment>
<organism evidence="10 11">
    <name type="scientific">Dietzia natronolimnaea</name>
    <dbReference type="NCBI Taxonomy" id="161920"/>
    <lineage>
        <taxon>Bacteria</taxon>
        <taxon>Bacillati</taxon>
        <taxon>Actinomycetota</taxon>
        <taxon>Actinomycetes</taxon>
        <taxon>Mycobacteriales</taxon>
        <taxon>Dietziaceae</taxon>
        <taxon>Dietzia</taxon>
    </lineage>
</organism>
<dbReference type="InterPro" id="IPR001206">
    <property type="entry name" value="Diacylglycerol_kinase_cat_dom"/>
</dbReference>
<dbReference type="Pfam" id="PF00781">
    <property type="entry name" value="DAGK_cat"/>
    <property type="match status" value="1"/>
</dbReference>
<keyword evidence="3" id="KW-0808">Transferase</keyword>
<dbReference type="Gene3D" id="3.40.50.10330">
    <property type="entry name" value="Probable inorganic polyphosphate/atp-NAD kinase, domain 1"/>
    <property type="match status" value="1"/>
</dbReference>
<evidence type="ECO:0000313" key="10">
    <source>
        <dbReference type="EMBL" id="PAY24029.1"/>
    </source>
</evidence>
<dbReference type="RefSeq" id="WP_007631801.1">
    <property type="nucleotide sequence ID" value="NZ_NTGA01000011.1"/>
</dbReference>
<comment type="caution">
    <text evidence="10">The sequence shown here is derived from an EMBL/GenBank/DDBJ whole genome shotgun (WGS) entry which is preliminary data.</text>
</comment>
<keyword evidence="8" id="KW-1208">Phospholipid metabolism</keyword>
<evidence type="ECO:0000256" key="3">
    <source>
        <dbReference type="ARBA" id="ARBA00022679"/>
    </source>
</evidence>
<evidence type="ECO:0000313" key="11">
    <source>
        <dbReference type="Proteomes" id="UP000218810"/>
    </source>
</evidence>
<feature type="domain" description="DAGKc" evidence="9">
    <location>
        <begin position="3"/>
        <end position="133"/>
    </location>
</feature>
<keyword evidence="4" id="KW-0547">Nucleotide-binding</keyword>
<evidence type="ECO:0000256" key="5">
    <source>
        <dbReference type="ARBA" id="ARBA00022777"/>
    </source>
</evidence>
<comment type="similarity">
    <text evidence="2">Belongs to the diacylglycerol/lipid kinase family.</text>
</comment>
<dbReference type="Pfam" id="PF19279">
    <property type="entry name" value="YegS_C"/>
    <property type="match status" value="1"/>
</dbReference>
<gene>
    <name evidence="10" type="ORF">CEY15_05620</name>
</gene>